<evidence type="ECO:0000313" key="2">
    <source>
        <dbReference type="Proteomes" id="UP000095009"/>
    </source>
</evidence>
<keyword evidence="2" id="KW-1185">Reference proteome</keyword>
<proteinExistence type="predicted"/>
<accession>A0A1E3PET8</accession>
<gene>
    <name evidence="1" type="ORF">NADFUDRAFT_84145</name>
</gene>
<protein>
    <submittedName>
        <fullName evidence="1">Uncharacterized protein</fullName>
    </submittedName>
</protein>
<sequence>MNKWLKRYSYVCRWKTLEHISQHKMKPLNTSWLKKEKAMKAELKMSKFEVQISHHILRYHAD</sequence>
<dbReference type="EMBL" id="KV454414">
    <property type="protein sequence ID" value="ODQ63462.1"/>
    <property type="molecule type" value="Genomic_DNA"/>
</dbReference>
<organism evidence="1 2">
    <name type="scientific">Nadsonia fulvescens var. elongata DSM 6958</name>
    <dbReference type="NCBI Taxonomy" id="857566"/>
    <lineage>
        <taxon>Eukaryota</taxon>
        <taxon>Fungi</taxon>
        <taxon>Dikarya</taxon>
        <taxon>Ascomycota</taxon>
        <taxon>Saccharomycotina</taxon>
        <taxon>Dipodascomycetes</taxon>
        <taxon>Dipodascales</taxon>
        <taxon>Dipodascales incertae sedis</taxon>
        <taxon>Nadsonia</taxon>
    </lineage>
</organism>
<reference evidence="1 2" key="1">
    <citation type="journal article" date="2016" name="Proc. Natl. Acad. Sci. U.S.A.">
        <title>Comparative genomics of biotechnologically important yeasts.</title>
        <authorList>
            <person name="Riley R."/>
            <person name="Haridas S."/>
            <person name="Wolfe K.H."/>
            <person name="Lopes M.R."/>
            <person name="Hittinger C.T."/>
            <person name="Goeker M."/>
            <person name="Salamov A.A."/>
            <person name="Wisecaver J.H."/>
            <person name="Long T.M."/>
            <person name="Calvey C.H."/>
            <person name="Aerts A.L."/>
            <person name="Barry K.W."/>
            <person name="Choi C."/>
            <person name="Clum A."/>
            <person name="Coughlan A.Y."/>
            <person name="Deshpande S."/>
            <person name="Douglass A.P."/>
            <person name="Hanson S.J."/>
            <person name="Klenk H.-P."/>
            <person name="LaButti K.M."/>
            <person name="Lapidus A."/>
            <person name="Lindquist E.A."/>
            <person name="Lipzen A.M."/>
            <person name="Meier-Kolthoff J.P."/>
            <person name="Ohm R.A."/>
            <person name="Otillar R.P."/>
            <person name="Pangilinan J.L."/>
            <person name="Peng Y."/>
            <person name="Rokas A."/>
            <person name="Rosa C.A."/>
            <person name="Scheuner C."/>
            <person name="Sibirny A.A."/>
            <person name="Slot J.C."/>
            <person name="Stielow J.B."/>
            <person name="Sun H."/>
            <person name="Kurtzman C.P."/>
            <person name="Blackwell M."/>
            <person name="Grigoriev I.V."/>
            <person name="Jeffries T.W."/>
        </authorList>
    </citation>
    <scope>NUCLEOTIDE SEQUENCE [LARGE SCALE GENOMIC DNA]</scope>
    <source>
        <strain evidence="1 2">DSM 6958</strain>
    </source>
</reference>
<dbReference type="AlphaFoldDB" id="A0A1E3PET8"/>
<dbReference type="Proteomes" id="UP000095009">
    <property type="component" value="Unassembled WGS sequence"/>
</dbReference>
<name>A0A1E3PET8_9ASCO</name>
<evidence type="ECO:0000313" key="1">
    <source>
        <dbReference type="EMBL" id="ODQ63462.1"/>
    </source>
</evidence>